<dbReference type="OrthoDB" id="4779287at2759"/>
<sequence length="292" mass="30720">MFINSHISLMLSVASWSVLGAKAIVVADRAVQHVNPRAQYQGGWPLGLSALNTTCPSDTPNQCSGNGVNPSCCPNGQTCTWGPSQYAFYCCPTASDCNVAVMNFPRCADTTWNMFVQGGSYFCCEPGSIGVNPKTGKFDGLCEAADQPVPTSLLATMATQIGGPTATSVASNATQAGTPNQTNPSLPNTSTGSSDIGNTISHWPVGAKIGVGAACVIAVIVGLVVAAFVRRHRQRNALYTYQHGSGFNQCDEYGNLIQQTGYRPGYEPYRRQNEGGIANNVTVNVVHGDQSS</sequence>
<accession>A0A1L7XFD2</accession>
<keyword evidence="5" id="KW-1185">Reference proteome</keyword>
<keyword evidence="2" id="KW-1133">Transmembrane helix</keyword>
<feature type="transmembrane region" description="Helical" evidence="2">
    <location>
        <begin position="209"/>
        <end position="229"/>
    </location>
</feature>
<reference evidence="4 5" key="1">
    <citation type="submission" date="2016-03" db="EMBL/GenBank/DDBJ databases">
        <authorList>
            <person name="Ploux O."/>
        </authorList>
    </citation>
    <scope>NUCLEOTIDE SEQUENCE [LARGE SCALE GENOMIC DNA]</scope>
    <source>
        <strain evidence="4 5">UAMH 11012</strain>
    </source>
</reference>
<gene>
    <name evidence="4" type="ORF">PAC_13615</name>
</gene>
<keyword evidence="2" id="KW-0812">Transmembrane</keyword>
<evidence type="ECO:0000256" key="2">
    <source>
        <dbReference type="SAM" id="Phobius"/>
    </source>
</evidence>
<dbReference type="EMBL" id="FJOG01000024">
    <property type="protein sequence ID" value="CZR63718.1"/>
    <property type="molecule type" value="Genomic_DNA"/>
</dbReference>
<keyword evidence="2" id="KW-0472">Membrane</keyword>
<feature type="region of interest" description="Disordered" evidence="1">
    <location>
        <begin position="167"/>
        <end position="194"/>
    </location>
</feature>
<dbReference type="CDD" id="cd12087">
    <property type="entry name" value="TM_EGFR-like"/>
    <property type="match status" value="1"/>
</dbReference>
<dbReference type="STRING" id="576137.A0A1L7XFD2"/>
<proteinExistence type="predicted"/>
<feature type="signal peptide" evidence="3">
    <location>
        <begin position="1"/>
        <end position="23"/>
    </location>
</feature>
<evidence type="ECO:0000313" key="4">
    <source>
        <dbReference type="EMBL" id="CZR63718.1"/>
    </source>
</evidence>
<keyword evidence="3" id="KW-0732">Signal</keyword>
<protein>
    <recommendedName>
        <fullName evidence="6">Mid2 domain-containing protein</fullName>
    </recommendedName>
</protein>
<evidence type="ECO:0000256" key="3">
    <source>
        <dbReference type="SAM" id="SignalP"/>
    </source>
</evidence>
<feature type="chain" id="PRO_5012724694" description="Mid2 domain-containing protein" evidence="3">
    <location>
        <begin position="24"/>
        <end position="292"/>
    </location>
</feature>
<dbReference type="Proteomes" id="UP000184330">
    <property type="component" value="Unassembled WGS sequence"/>
</dbReference>
<evidence type="ECO:0000256" key="1">
    <source>
        <dbReference type="SAM" id="MobiDB-lite"/>
    </source>
</evidence>
<evidence type="ECO:0008006" key="6">
    <source>
        <dbReference type="Google" id="ProtNLM"/>
    </source>
</evidence>
<evidence type="ECO:0000313" key="5">
    <source>
        <dbReference type="Proteomes" id="UP000184330"/>
    </source>
</evidence>
<dbReference type="AlphaFoldDB" id="A0A1L7XFD2"/>
<organism evidence="4 5">
    <name type="scientific">Phialocephala subalpina</name>
    <dbReference type="NCBI Taxonomy" id="576137"/>
    <lineage>
        <taxon>Eukaryota</taxon>
        <taxon>Fungi</taxon>
        <taxon>Dikarya</taxon>
        <taxon>Ascomycota</taxon>
        <taxon>Pezizomycotina</taxon>
        <taxon>Leotiomycetes</taxon>
        <taxon>Helotiales</taxon>
        <taxon>Mollisiaceae</taxon>
        <taxon>Phialocephala</taxon>
        <taxon>Phialocephala fortinii species complex</taxon>
    </lineage>
</organism>
<name>A0A1L7XFD2_9HELO</name>